<dbReference type="PRINTS" id="PR00413">
    <property type="entry name" value="HADHALOGNASE"/>
</dbReference>
<evidence type="ECO:0000313" key="5">
    <source>
        <dbReference type="EMBL" id="PSC69487.1"/>
    </source>
</evidence>
<dbReference type="Proteomes" id="UP000239649">
    <property type="component" value="Unassembled WGS sequence"/>
</dbReference>
<dbReference type="InterPro" id="IPR006439">
    <property type="entry name" value="HAD-SF_hydro_IA"/>
</dbReference>
<dbReference type="STRING" id="554055.A0A2P6V5Y2"/>
<dbReference type="SUPFAM" id="SSF56784">
    <property type="entry name" value="HAD-like"/>
    <property type="match status" value="1"/>
</dbReference>
<dbReference type="Gene3D" id="3.40.50.1000">
    <property type="entry name" value="HAD superfamily/HAD-like"/>
    <property type="match status" value="1"/>
</dbReference>
<organism evidence="5 6">
    <name type="scientific">Micractinium conductrix</name>
    <dbReference type="NCBI Taxonomy" id="554055"/>
    <lineage>
        <taxon>Eukaryota</taxon>
        <taxon>Viridiplantae</taxon>
        <taxon>Chlorophyta</taxon>
        <taxon>core chlorophytes</taxon>
        <taxon>Trebouxiophyceae</taxon>
        <taxon>Chlorellales</taxon>
        <taxon>Chlorellaceae</taxon>
        <taxon>Chlorella clade</taxon>
        <taxon>Micractinium</taxon>
    </lineage>
</organism>
<evidence type="ECO:0000256" key="4">
    <source>
        <dbReference type="SAM" id="MobiDB-lite"/>
    </source>
</evidence>
<name>A0A2P6V5Y2_9CHLO</name>
<dbReference type="AlphaFoldDB" id="A0A2P6V5Y2"/>
<evidence type="ECO:0000256" key="1">
    <source>
        <dbReference type="ARBA" id="ARBA00001946"/>
    </source>
</evidence>
<evidence type="ECO:0000256" key="3">
    <source>
        <dbReference type="ARBA" id="ARBA00022842"/>
    </source>
</evidence>
<sequence>MQPLKAVFFDLDDTLVLTEDCDRAAFKRVAALAEELVPGVCGRRLVNDWRPMFHSSPWCPEGKVEVEAWRATLWRAALARQGREDDAAAARLQHCFSSTRLEHFRFGAGVEAMVQRLQGLGLATLIISNGHRSVQRAKLEACQAARLFPHALVGGEEIAVGCGHEKPHPAIFHKACSLVGCHPSEAVHVGDSLIADVNGALQAGLAAAIWVNRDGARPVPTGLRPAAMLSSVLELPSALQQLKLIAPPAPAPPLARAAAAVAAPAPAAAAARHAAEPAPESATQQAEQAEQGDPSLNPG</sequence>
<feature type="compositionally biased region" description="Low complexity" evidence="4">
    <location>
        <begin position="266"/>
        <end position="291"/>
    </location>
</feature>
<keyword evidence="2" id="KW-0378">Hydrolase</keyword>
<dbReference type="Gene3D" id="1.20.120.710">
    <property type="entry name" value="Haloacid dehalogenase hydrolase-like domain"/>
    <property type="match status" value="1"/>
</dbReference>
<comment type="caution">
    <text evidence="5">The sequence shown here is derived from an EMBL/GenBank/DDBJ whole genome shotgun (WGS) entry which is preliminary data.</text>
</comment>
<evidence type="ECO:0000256" key="2">
    <source>
        <dbReference type="ARBA" id="ARBA00022801"/>
    </source>
</evidence>
<dbReference type="PANTHER" id="PTHR46470">
    <property type="entry name" value="N-ACYLNEURAMINATE-9-PHOSPHATASE"/>
    <property type="match status" value="1"/>
</dbReference>
<gene>
    <name evidence="5" type="ORF">C2E20_6963</name>
</gene>
<evidence type="ECO:0000313" key="6">
    <source>
        <dbReference type="Proteomes" id="UP000239649"/>
    </source>
</evidence>
<dbReference type="GO" id="GO:0046380">
    <property type="term" value="P:N-acetylneuraminate biosynthetic process"/>
    <property type="evidence" value="ECO:0007669"/>
    <property type="project" value="TreeGrafter"/>
</dbReference>
<keyword evidence="6" id="KW-1185">Reference proteome</keyword>
<dbReference type="InterPro" id="IPR051400">
    <property type="entry name" value="HAD-like_hydrolase"/>
</dbReference>
<comment type="cofactor">
    <cofactor evidence="1">
        <name>Mg(2+)</name>
        <dbReference type="ChEBI" id="CHEBI:18420"/>
    </cofactor>
</comment>
<dbReference type="SFLD" id="SFLDG01129">
    <property type="entry name" value="C1.5:_HAD__Beta-PGM__Phosphata"/>
    <property type="match status" value="1"/>
</dbReference>
<dbReference type="SFLD" id="SFLDS00003">
    <property type="entry name" value="Haloacid_Dehalogenase"/>
    <property type="match status" value="1"/>
</dbReference>
<feature type="region of interest" description="Disordered" evidence="4">
    <location>
        <begin position="266"/>
        <end position="299"/>
    </location>
</feature>
<proteinExistence type="predicted"/>
<dbReference type="EMBL" id="LHPF02000026">
    <property type="protein sequence ID" value="PSC69487.1"/>
    <property type="molecule type" value="Genomic_DNA"/>
</dbReference>
<reference evidence="5 6" key="1">
    <citation type="journal article" date="2018" name="Plant J.">
        <title>Genome sequences of Chlorella sorokiniana UTEX 1602 and Micractinium conductrix SAG 241.80: implications to maltose excretion by a green alga.</title>
        <authorList>
            <person name="Arriola M.B."/>
            <person name="Velmurugan N."/>
            <person name="Zhang Y."/>
            <person name="Plunkett M.H."/>
            <person name="Hondzo H."/>
            <person name="Barney B.M."/>
        </authorList>
    </citation>
    <scope>NUCLEOTIDE SEQUENCE [LARGE SCALE GENOMIC DNA]</scope>
    <source>
        <strain evidence="5 6">SAG 241.80</strain>
    </source>
</reference>
<dbReference type="PANTHER" id="PTHR46470:SF3">
    <property type="entry name" value="N-ACYLNEURAMINATE-9-PHOSPHATASE"/>
    <property type="match status" value="1"/>
</dbReference>
<dbReference type="NCBIfam" id="TIGR01549">
    <property type="entry name" value="HAD-SF-IA-v1"/>
    <property type="match status" value="1"/>
</dbReference>
<accession>A0A2P6V5Y2</accession>
<dbReference type="Pfam" id="PF00702">
    <property type="entry name" value="Hydrolase"/>
    <property type="match status" value="1"/>
</dbReference>
<dbReference type="InterPro" id="IPR036412">
    <property type="entry name" value="HAD-like_sf"/>
</dbReference>
<protein>
    <submittedName>
        <fullName evidence="5">N-acylneuraminate-9-phosphatase</fullName>
    </submittedName>
</protein>
<keyword evidence="3" id="KW-0460">Magnesium</keyword>
<dbReference type="GO" id="GO:0050124">
    <property type="term" value="F:N-acylneuraminate-9-phosphatase activity"/>
    <property type="evidence" value="ECO:0007669"/>
    <property type="project" value="TreeGrafter"/>
</dbReference>
<dbReference type="InterPro" id="IPR023214">
    <property type="entry name" value="HAD_sf"/>
</dbReference>
<dbReference type="OrthoDB" id="1694274at2759"/>